<dbReference type="EMBL" id="JAHFYH010000001">
    <property type="protein sequence ID" value="KAH0237773.1"/>
    <property type="molecule type" value="Genomic_DNA"/>
</dbReference>
<reference evidence="1" key="1">
    <citation type="journal article" date="2021" name="J Fungi (Basel)">
        <title>Virulence traits and population genomics of the black yeast Aureobasidium melanogenum.</title>
        <authorList>
            <person name="Cernosa A."/>
            <person name="Sun X."/>
            <person name="Gostincar C."/>
            <person name="Fang C."/>
            <person name="Gunde-Cimerman N."/>
            <person name="Song Z."/>
        </authorList>
    </citation>
    <scope>NUCLEOTIDE SEQUENCE</scope>
    <source>
        <strain evidence="1">EXF-8016</strain>
    </source>
</reference>
<evidence type="ECO:0000313" key="2">
    <source>
        <dbReference type="Proteomes" id="UP000767238"/>
    </source>
</evidence>
<feature type="non-terminal residue" evidence="1">
    <location>
        <position position="68"/>
    </location>
</feature>
<proteinExistence type="predicted"/>
<protein>
    <submittedName>
        <fullName evidence="1">Uncharacterized protein</fullName>
    </submittedName>
</protein>
<organism evidence="1 2">
    <name type="scientific">Aureobasidium melanogenum</name>
    <name type="common">Aureobasidium pullulans var. melanogenum</name>
    <dbReference type="NCBI Taxonomy" id="46634"/>
    <lineage>
        <taxon>Eukaryota</taxon>
        <taxon>Fungi</taxon>
        <taxon>Dikarya</taxon>
        <taxon>Ascomycota</taxon>
        <taxon>Pezizomycotina</taxon>
        <taxon>Dothideomycetes</taxon>
        <taxon>Dothideomycetidae</taxon>
        <taxon>Dothideales</taxon>
        <taxon>Saccotheciaceae</taxon>
        <taxon>Aureobasidium</taxon>
    </lineage>
</organism>
<reference evidence="1" key="2">
    <citation type="submission" date="2021-08" db="EMBL/GenBank/DDBJ databases">
        <authorList>
            <person name="Gostincar C."/>
            <person name="Sun X."/>
            <person name="Song Z."/>
            <person name="Gunde-Cimerman N."/>
        </authorList>
    </citation>
    <scope>NUCLEOTIDE SEQUENCE</scope>
    <source>
        <strain evidence="1">EXF-8016</strain>
    </source>
</reference>
<sequence length="68" mass="7440">MLFFINRNLPCPDFPASVSGSLARQLGVQASSRHLVSRHGVVAVEEAERSYCLATDIAVLRSESFDSM</sequence>
<comment type="caution">
    <text evidence="1">The sequence shown here is derived from an EMBL/GenBank/DDBJ whole genome shotgun (WGS) entry which is preliminary data.</text>
</comment>
<name>A0A9P8KD23_AURME</name>
<evidence type="ECO:0000313" key="1">
    <source>
        <dbReference type="EMBL" id="KAH0237773.1"/>
    </source>
</evidence>
<accession>A0A9P8KD23</accession>
<dbReference type="AlphaFoldDB" id="A0A9P8KD23"/>
<gene>
    <name evidence="1" type="ORF">KCV03_g92</name>
</gene>
<dbReference type="Proteomes" id="UP000767238">
    <property type="component" value="Unassembled WGS sequence"/>
</dbReference>